<evidence type="ECO:0000259" key="1">
    <source>
        <dbReference type="PROSITE" id="PS50878"/>
    </source>
</evidence>
<dbReference type="Proteomes" id="UP000681722">
    <property type="component" value="Unassembled WGS sequence"/>
</dbReference>
<sequence length="485" mass="57107">MSAEWSKIVYSLLSRKNSDTYQRLIYEIVESAPCWFAGSILLDFEKACINVYDSSFVNISLSGCYFHFRQNLHRQLQALGYQNRYQEDVKFVHNINKIAALDFIPPCDVSHAYSCLVLDLDDDYQDILNYFEDTYIGRLCPNKTRRQPTFSIEFWNMHTRTTQLSMLKKPDDSFRFLVDYRKLNEVTKKDSYPQPNTEELLQRIGRHSWFTKPIQQADKEKTAFVTQDRLYQFEVLPHGLANAPPTFQRVMNNLLANNRWDWLVLYLDDILIFSHSFDEHMKHLNEALAILHARNFQLNPKKCMIAVQEIEFLSHTVAPTTIKPSIERIKPILDMPEPRTLKQANQFIGKLNWYRRFSPNFAKISAPIHKVTNKTRLRRKDFYWHQEQHDAFLKLKDILTTEPLLLIFPRPTAQFILSTDASGHAVGGTLKQEIDGKIHYNYYLSRLLNSAEQNYSTIEREALAIFWCLHKLEHYLSDRPVIIEI</sequence>
<dbReference type="PANTHER" id="PTHR33064">
    <property type="entry name" value="POL PROTEIN"/>
    <property type="match status" value="1"/>
</dbReference>
<dbReference type="InterPro" id="IPR043128">
    <property type="entry name" value="Rev_trsase/Diguanyl_cyclase"/>
</dbReference>
<dbReference type="Gene3D" id="3.10.20.370">
    <property type="match status" value="1"/>
</dbReference>
<accession>A0A815YGN9</accession>
<dbReference type="Pfam" id="PF00078">
    <property type="entry name" value="RVT_1"/>
    <property type="match status" value="1"/>
</dbReference>
<name>A0A815YGN9_9BILA</name>
<dbReference type="Gene3D" id="3.30.70.270">
    <property type="match status" value="2"/>
</dbReference>
<reference evidence="2" key="1">
    <citation type="submission" date="2021-02" db="EMBL/GenBank/DDBJ databases">
        <authorList>
            <person name="Nowell W R."/>
        </authorList>
    </citation>
    <scope>NUCLEOTIDE SEQUENCE</scope>
</reference>
<keyword evidence="4" id="KW-1185">Reference proteome</keyword>
<dbReference type="PANTHER" id="PTHR33064:SF37">
    <property type="entry name" value="RIBONUCLEASE H"/>
    <property type="match status" value="1"/>
</dbReference>
<dbReference type="CDD" id="cd01647">
    <property type="entry name" value="RT_LTR"/>
    <property type="match status" value="1"/>
</dbReference>
<dbReference type="OrthoDB" id="9113925at2759"/>
<dbReference type="AlphaFoldDB" id="A0A815YGN9"/>
<dbReference type="SUPFAM" id="SSF56672">
    <property type="entry name" value="DNA/RNA polymerases"/>
    <property type="match status" value="1"/>
</dbReference>
<dbReference type="Proteomes" id="UP000663829">
    <property type="component" value="Unassembled WGS sequence"/>
</dbReference>
<evidence type="ECO:0000313" key="2">
    <source>
        <dbReference type="EMBL" id="CAF1570552.1"/>
    </source>
</evidence>
<comment type="caution">
    <text evidence="2">The sequence shown here is derived from an EMBL/GenBank/DDBJ whole genome shotgun (WGS) entry which is preliminary data.</text>
</comment>
<feature type="non-terminal residue" evidence="2">
    <location>
        <position position="1"/>
    </location>
</feature>
<dbReference type="InterPro" id="IPR051320">
    <property type="entry name" value="Viral_Replic_Matur_Polypro"/>
</dbReference>
<dbReference type="PROSITE" id="PS50878">
    <property type="entry name" value="RT_POL"/>
    <property type="match status" value="1"/>
</dbReference>
<proteinExistence type="predicted"/>
<dbReference type="FunFam" id="3.10.20.370:FF:000001">
    <property type="entry name" value="Retrovirus-related Pol polyprotein from transposon 17.6-like protein"/>
    <property type="match status" value="1"/>
</dbReference>
<evidence type="ECO:0000313" key="4">
    <source>
        <dbReference type="Proteomes" id="UP000663829"/>
    </source>
</evidence>
<dbReference type="InterPro" id="IPR043502">
    <property type="entry name" value="DNA/RNA_pol_sf"/>
</dbReference>
<evidence type="ECO:0000313" key="3">
    <source>
        <dbReference type="EMBL" id="CAF4433843.1"/>
    </source>
</evidence>
<dbReference type="FunFam" id="3.30.70.270:FF:000020">
    <property type="entry name" value="Transposon Tf2-6 polyprotein-like Protein"/>
    <property type="match status" value="1"/>
</dbReference>
<dbReference type="Pfam" id="PF17919">
    <property type="entry name" value="RT_RNaseH_2"/>
    <property type="match status" value="1"/>
</dbReference>
<dbReference type="EMBL" id="CAJNOQ010029783">
    <property type="protein sequence ID" value="CAF1570552.1"/>
    <property type="molecule type" value="Genomic_DNA"/>
</dbReference>
<protein>
    <recommendedName>
        <fullName evidence="1">Reverse transcriptase domain-containing protein</fullName>
    </recommendedName>
</protein>
<dbReference type="InterPro" id="IPR000477">
    <property type="entry name" value="RT_dom"/>
</dbReference>
<dbReference type="FunFam" id="3.30.70.270:FF:000003">
    <property type="entry name" value="Transposon Ty3-G Gag-Pol polyprotein"/>
    <property type="match status" value="1"/>
</dbReference>
<gene>
    <name evidence="2" type="ORF">GPM918_LOCUS40370</name>
    <name evidence="3" type="ORF">SRO942_LOCUS41308</name>
</gene>
<dbReference type="EMBL" id="CAJOBC010095613">
    <property type="protein sequence ID" value="CAF4433843.1"/>
    <property type="molecule type" value="Genomic_DNA"/>
</dbReference>
<dbReference type="InterPro" id="IPR041577">
    <property type="entry name" value="RT_RNaseH_2"/>
</dbReference>
<feature type="domain" description="Reverse transcriptase" evidence="1">
    <location>
        <begin position="1"/>
        <end position="317"/>
    </location>
</feature>
<organism evidence="2 4">
    <name type="scientific">Didymodactylos carnosus</name>
    <dbReference type="NCBI Taxonomy" id="1234261"/>
    <lineage>
        <taxon>Eukaryota</taxon>
        <taxon>Metazoa</taxon>
        <taxon>Spiralia</taxon>
        <taxon>Gnathifera</taxon>
        <taxon>Rotifera</taxon>
        <taxon>Eurotatoria</taxon>
        <taxon>Bdelloidea</taxon>
        <taxon>Philodinida</taxon>
        <taxon>Philodinidae</taxon>
        <taxon>Didymodactylos</taxon>
    </lineage>
</organism>
<dbReference type="Gene3D" id="3.10.10.10">
    <property type="entry name" value="HIV Type 1 Reverse Transcriptase, subunit A, domain 1"/>
    <property type="match status" value="1"/>
</dbReference>